<evidence type="ECO:0000313" key="2">
    <source>
        <dbReference type="EMBL" id="MBP1895986.1"/>
    </source>
</evidence>
<protein>
    <recommendedName>
        <fullName evidence="1">Helicase XPB/Ssl2 N-terminal domain-containing protein</fullName>
    </recommendedName>
</protein>
<reference evidence="2 3" key="1">
    <citation type="submission" date="2021-03" db="EMBL/GenBank/DDBJ databases">
        <title>Genomic Encyclopedia of Type Strains, Phase IV (KMG-IV): sequencing the most valuable type-strain genomes for metagenomic binning, comparative biology and taxonomic classification.</title>
        <authorList>
            <person name="Goeker M."/>
        </authorList>
    </citation>
    <scope>NUCLEOTIDE SEQUENCE [LARGE SCALE GENOMIC DNA]</scope>
    <source>
        <strain evidence="2 3">DSM 15596</strain>
    </source>
</reference>
<dbReference type="GeneID" id="95406969"/>
<comment type="caution">
    <text evidence="2">The sequence shown here is derived from an EMBL/GenBank/DDBJ whole genome shotgun (WGS) entry which is preliminary data.</text>
</comment>
<gene>
    <name evidence="2" type="ORF">J2Z18_005096</name>
</gene>
<sequence length="587" mass="65082">MTAMGDHERGGTASLDQLRPLERTVLSFIWRRFAGRPFSDDHLRTLIIPRLSGAEVQLGVLLLRRRGWIKAASKGWNEWEYCIPFHKLGFLQSSFGGLQAVPSAGEPSKLLQEGRAGISLDVFNTLVYAEKTSLAVTSRGVLHKKHIRRLEEIAALSPNDLDPAVLRFTQHEAYPPQIALILDLLQSLGLAAIQSLGLAAIQRHGLIIDRRALGEWLELSREAMDNRILFILMERCTPENPAYQHFVWRLCDPSLTCGRWIDPGLLLSDSHDGSQKEDGAGTISRLHAGEAFPWLRLLAGCGYIDLGENDDGRIVFRWRMTPLPALFGGFANSEAGSGRLYIQPDFDILIPPDVPYTLRFQAALFTERLSDDVMSVYRLTRDSVMEAARAGIGPEQIIQLLEKGAAAGFPDHVRTAIVQWGMGADDSENRPGHRLQLGNADLADGADGGSSRYPLPWSLDSAAAVITERAGSIGEAENEPDEVDERLPDIRSLLPDLTRIPAMWTKDWRAYHSSTAKQMMEQALALSVKLEISINGRRMEFIPRELGRNPWTITGALFPPGADGPESIVQLSEGQWREMRLLIPGSV</sequence>
<keyword evidence="3" id="KW-1185">Reference proteome</keyword>
<dbReference type="RefSeq" id="WP_245256195.1">
    <property type="nucleotide sequence ID" value="NZ_CP139098.1"/>
</dbReference>
<dbReference type="EMBL" id="JAGGKI010000019">
    <property type="protein sequence ID" value="MBP1895986.1"/>
    <property type="molecule type" value="Genomic_DNA"/>
</dbReference>
<dbReference type="InterPro" id="IPR032830">
    <property type="entry name" value="XPB/Ssl2_N"/>
</dbReference>
<dbReference type="Proteomes" id="UP000706926">
    <property type="component" value="Unassembled WGS sequence"/>
</dbReference>
<dbReference type="Pfam" id="PF13625">
    <property type="entry name" value="Helicase_C_3"/>
    <property type="match status" value="1"/>
</dbReference>
<evidence type="ECO:0000259" key="1">
    <source>
        <dbReference type="Pfam" id="PF13625"/>
    </source>
</evidence>
<name>A0ABS4FI98_9BACL</name>
<proteinExistence type="predicted"/>
<organism evidence="2 3">
    <name type="scientific">Paenibacillus lactis</name>
    <dbReference type="NCBI Taxonomy" id="228574"/>
    <lineage>
        <taxon>Bacteria</taxon>
        <taxon>Bacillati</taxon>
        <taxon>Bacillota</taxon>
        <taxon>Bacilli</taxon>
        <taxon>Bacillales</taxon>
        <taxon>Paenibacillaceae</taxon>
        <taxon>Paenibacillus</taxon>
    </lineage>
</organism>
<feature type="domain" description="Helicase XPB/Ssl2 N-terminal" evidence="1">
    <location>
        <begin position="340"/>
        <end position="418"/>
    </location>
</feature>
<evidence type="ECO:0000313" key="3">
    <source>
        <dbReference type="Proteomes" id="UP000706926"/>
    </source>
</evidence>
<accession>A0ABS4FI98</accession>